<evidence type="ECO:0000256" key="5">
    <source>
        <dbReference type="SAM" id="MobiDB-lite"/>
    </source>
</evidence>
<dbReference type="EMBL" id="JAPDRK010000021">
    <property type="protein sequence ID" value="KAJ9603739.1"/>
    <property type="molecule type" value="Genomic_DNA"/>
</dbReference>
<evidence type="ECO:0000256" key="3">
    <source>
        <dbReference type="ARBA" id="ARBA00022840"/>
    </source>
</evidence>
<feature type="region of interest" description="Disordered" evidence="5">
    <location>
        <begin position="778"/>
        <end position="833"/>
    </location>
</feature>
<proteinExistence type="inferred from homology"/>
<dbReference type="GO" id="GO:0005524">
    <property type="term" value="F:ATP binding"/>
    <property type="evidence" value="ECO:0007669"/>
    <property type="project" value="UniProtKB-UniRule"/>
</dbReference>
<organism evidence="8 9">
    <name type="scientific">Cladophialophora chaetospira</name>
    <dbReference type="NCBI Taxonomy" id="386627"/>
    <lineage>
        <taxon>Eukaryota</taxon>
        <taxon>Fungi</taxon>
        <taxon>Dikarya</taxon>
        <taxon>Ascomycota</taxon>
        <taxon>Pezizomycotina</taxon>
        <taxon>Eurotiomycetes</taxon>
        <taxon>Chaetothyriomycetidae</taxon>
        <taxon>Chaetothyriales</taxon>
        <taxon>Herpotrichiellaceae</taxon>
        <taxon>Cladophialophora</taxon>
    </lineage>
</organism>
<evidence type="ECO:0000256" key="4">
    <source>
        <dbReference type="PROSITE-ProRule" id="PRU10141"/>
    </source>
</evidence>
<dbReference type="Proteomes" id="UP001172673">
    <property type="component" value="Unassembled WGS sequence"/>
</dbReference>
<evidence type="ECO:0000256" key="2">
    <source>
        <dbReference type="ARBA" id="ARBA00022741"/>
    </source>
</evidence>
<evidence type="ECO:0000313" key="9">
    <source>
        <dbReference type="Proteomes" id="UP001172673"/>
    </source>
</evidence>
<evidence type="ECO:0000259" key="7">
    <source>
        <dbReference type="PROSITE" id="PS50011"/>
    </source>
</evidence>
<dbReference type="InterPro" id="IPR008984">
    <property type="entry name" value="SMAD_FHA_dom_sf"/>
</dbReference>
<dbReference type="PANTHER" id="PTHR24347">
    <property type="entry name" value="SERINE/THREONINE-PROTEIN KINASE"/>
    <property type="match status" value="1"/>
</dbReference>
<dbReference type="Gene3D" id="2.60.200.20">
    <property type="match status" value="1"/>
</dbReference>
<feature type="region of interest" description="Disordered" evidence="5">
    <location>
        <begin position="695"/>
        <end position="766"/>
    </location>
</feature>
<evidence type="ECO:0000259" key="6">
    <source>
        <dbReference type="PROSITE" id="PS50006"/>
    </source>
</evidence>
<dbReference type="SUPFAM" id="SSF49879">
    <property type="entry name" value="SMAD/FHA domain"/>
    <property type="match status" value="1"/>
</dbReference>
<feature type="binding site" evidence="4">
    <location>
        <position position="177"/>
    </location>
    <ligand>
        <name>ATP</name>
        <dbReference type="ChEBI" id="CHEBI:30616"/>
    </ligand>
</feature>
<dbReference type="SUPFAM" id="SSF56112">
    <property type="entry name" value="Protein kinase-like (PK-like)"/>
    <property type="match status" value="1"/>
</dbReference>
<dbReference type="InterPro" id="IPR017441">
    <property type="entry name" value="Protein_kinase_ATP_BS"/>
</dbReference>
<feature type="domain" description="FHA" evidence="6">
    <location>
        <begin position="36"/>
        <end position="95"/>
    </location>
</feature>
<dbReference type="Gene3D" id="1.10.510.10">
    <property type="entry name" value="Transferase(Phosphotransferase) domain 1"/>
    <property type="match status" value="1"/>
</dbReference>
<dbReference type="PROSITE" id="PS00107">
    <property type="entry name" value="PROTEIN_KINASE_ATP"/>
    <property type="match status" value="1"/>
</dbReference>
<dbReference type="InterPro" id="IPR000253">
    <property type="entry name" value="FHA_dom"/>
</dbReference>
<feature type="compositionally biased region" description="Basic and acidic residues" evidence="5">
    <location>
        <begin position="733"/>
        <end position="744"/>
    </location>
</feature>
<dbReference type="SMART" id="SM00240">
    <property type="entry name" value="FHA"/>
    <property type="match status" value="1"/>
</dbReference>
<evidence type="ECO:0000256" key="1">
    <source>
        <dbReference type="ARBA" id="ARBA00005575"/>
    </source>
</evidence>
<feature type="region of interest" description="Disordered" evidence="5">
    <location>
        <begin position="627"/>
        <end position="666"/>
    </location>
</feature>
<dbReference type="Pfam" id="PF00498">
    <property type="entry name" value="FHA"/>
    <property type="match status" value="1"/>
</dbReference>
<comment type="caution">
    <text evidence="8">The sequence shown here is derived from an EMBL/GenBank/DDBJ whole genome shotgun (WGS) entry which is preliminary data.</text>
</comment>
<dbReference type="InterPro" id="IPR000719">
    <property type="entry name" value="Prot_kinase_dom"/>
</dbReference>
<dbReference type="Pfam" id="PF00069">
    <property type="entry name" value="Pkinase"/>
    <property type="match status" value="1"/>
</dbReference>
<dbReference type="InterPro" id="IPR008271">
    <property type="entry name" value="Ser/Thr_kinase_AS"/>
</dbReference>
<dbReference type="GO" id="GO:0004672">
    <property type="term" value="F:protein kinase activity"/>
    <property type="evidence" value="ECO:0007669"/>
    <property type="project" value="InterPro"/>
</dbReference>
<keyword evidence="9" id="KW-1185">Reference proteome</keyword>
<reference evidence="8" key="1">
    <citation type="submission" date="2022-10" db="EMBL/GenBank/DDBJ databases">
        <title>Culturing micro-colonial fungi from biological soil crusts in the Mojave desert and describing Neophaeococcomyces mojavensis, and introducing the new genera and species Taxawa tesnikishii.</title>
        <authorList>
            <person name="Kurbessoian T."/>
            <person name="Stajich J.E."/>
        </authorList>
    </citation>
    <scope>NUCLEOTIDE SEQUENCE</scope>
    <source>
        <strain evidence="8">TK_41</strain>
    </source>
</reference>
<evidence type="ECO:0008006" key="10">
    <source>
        <dbReference type="Google" id="ProtNLM"/>
    </source>
</evidence>
<dbReference type="PROSITE" id="PS50006">
    <property type="entry name" value="FHA_DOMAIN"/>
    <property type="match status" value="1"/>
</dbReference>
<gene>
    <name evidence="8" type="ORF">H2200_011925</name>
</gene>
<dbReference type="PROSITE" id="PS50011">
    <property type="entry name" value="PROTEIN_KINASE_DOM"/>
    <property type="match status" value="1"/>
</dbReference>
<dbReference type="CDD" id="cd22670">
    <property type="entry name" value="FHA_MEK1-like"/>
    <property type="match status" value="1"/>
</dbReference>
<sequence>MPSSSCSRPAPAGTLVHKDHTGKVLGRKKVYPNHELVIGRDRSRCQYVLNDPYTSKRHLRIYTVVYENDEPSEVDTLVYAEDLSQNGTYWNGSFIGKGNGGFLLSDEDTLRLSRRTYFVFTATPPAKVPESFDYIQETEMANFRKDYTLSDRLLGAGAFGRVFMAIEQNARYQVACKVVDLRVLMPGSQTKFGREAQPAAAEDIDNRDQVRQLKTWAIQQKRKNALERQLSKYYREVDILASVSHPNIIGIEKVYIADNTMYIMQEIVTAGDLFSYIESKNGKLREVEAAVVIRQILVALSFLHGKNIVHRDIKPDNVLMTSLAAGCRVVLTDFGAARRIENKIHRMSSIIGTHEYAAPEILGYLKSNVEPERPGYTRAVDMWAVGCVTVVLLTGGLAFCEPVTALYSEKLARECNLEFLRKSKDWRVVRQRPKEFVEKLLLLEENARLSADEALQHSWFYNEVHKDDFQDLYQRTIKHWRPRIPKSNIIEFQDSGSIRDLECSKAFLRPPGRSKGRFQPPVEPPYKPFPRQMHQKLWPPRSPTKGLSEEALLAMETSSPTSAARLRIRAESMSPSQRPRASASTEMAMVGLSRNVRAASEPPPTRNFPVTEGRAFVGMSKSFVKPAMPLVHKANPNPPERSGQTKSVDRPPTPKPPRLLSHKSVAVTGKSTTSYVNPISAATFARKLALPENTGIPVRDASSNQSTIPNILRNEANSSRPLASIRNGNEPGESPHIRTPDSKSKLKRRSSASFATPTFKKGRSSSVFDLAEDTEIETQCPGKPRRRPIFDLSDNSGENRPRLPRFPLTHRPKDAPDAVARPTSPARNLYLPR</sequence>
<evidence type="ECO:0000313" key="8">
    <source>
        <dbReference type="EMBL" id="KAJ9603739.1"/>
    </source>
</evidence>
<feature type="compositionally biased region" description="Polar residues" evidence="5">
    <location>
        <begin position="701"/>
        <end position="721"/>
    </location>
</feature>
<dbReference type="InterPro" id="IPR011009">
    <property type="entry name" value="Kinase-like_dom_sf"/>
</dbReference>
<dbReference type="Gene3D" id="3.30.200.20">
    <property type="entry name" value="Phosphorylase Kinase, domain 1"/>
    <property type="match status" value="1"/>
</dbReference>
<dbReference type="PROSITE" id="PS00108">
    <property type="entry name" value="PROTEIN_KINASE_ST"/>
    <property type="match status" value="1"/>
</dbReference>
<keyword evidence="3 4" id="KW-0067">ATP-binding</keyword>
<keyword evidence="2 4" id="KW-0547">Nucleotide-binding</keyword>
<protein>
    <recommendedName>
        <fullName evidence="10">CAMK protein kinase</fullName>
    </recommendedName>
</protein>
<feature type="domain" description="Protein kinase" evidence="7">
    <location>
        <begin position="148"/>
        <end position="460"/>
    </location>
</feature>
<comment type="similarity">
    <text evidence="1">Belongs to the protein kinase superfamily. CAMK Ser/Thr protein kinase family. CHEK2 subfamily.</text>
</comment>
<dbReference type="AlphaFoldDB" id="A0AA39CCZ5"/>
<accession>A0AA39CCZ5</accession>
<dbReference type="SMART" id="SM00220">
    <property type="entry name" value="S_TKc"/>
    <property type="match status" value="1"/>
</dbReference>
<name>A0AA39CCZ5_9EURO</name>